<organism evidence="2 3">
    <name type="scientific">Ochrobactrum vermis</name>
    <dbReference type="NCBI Taxonomy" id="1827297"/>
    <lineage>
        <taxon>Bacteria</taxon>
        <taxon>Pseudomonadati</taxon>
        <taxon>Pseudomonadota</taxon>
        <taxon>Alphaproteobacteria</taxon>
        <taxon>Hyphomicrobiales</taxon>
        <taxon>Brucellaceae</taxon>
        <taxon>Brucella/Ochrobactrum group</taxon>
        <taxon>Ochrobactrum</taxon>
    </lineage>
</organism>
<evidence type="ECO:0000313" key="2">
    <source>
        <dbReference type="EMBL" id="MEJ5021865.1"/>
    </source>
</evidence>
<feature type="compositionally biased region" description="Basic and acidic residues" evidence="1">
    <location>
        <begin position="373"/>
        <end position="383"/>
    </location>
</feature>
<dbReference type="EMBL" id="JBBGZH010000002">
    <property type="protein sequence ID" value="MEJ5021865.1"/>
    <property type="molecule type" value="Genomic_DNA"/>
</dbReference>
<dbReference type="RefSeq" id="WP_146114474.1">
    <property type="nucleotide sequence ID" value="NZ_JBBGZH010000002.1"/>
</dbReference>
<keyword evidence="3" id="KW-1185">Reference proteome</keyword>
<accession>A0ABU8PJX1</accession>
<evidence type="ECO:0000256" key="1">
    <source>
        <dbReference type="SAM" id="MobiDB-lite"/>
    </source>
</evidence>
<gene>
    <name evidence="2" type="ORF">WH297_19310</name>
</gene>
<dbReference type="Proteomes" id="UP001375812">
    <property type="component" value="Unassembled WGS sequence"/>
</dbReference>
<name>A0ABU8PJX1_9HYPH</name>
<proteinExistence type="predicted"/>
<reference evidence="2 3" key="1">
    <citation type="submission" date="2023-12" db="EMBL/GenBank/DDBJ databases">
        <title>Gut-associated functions are favored during microbiome assembly across C. elegans life.</title>
        <authorList>
            <person name="Zimmermann J."/>
        </authorList>
    </citation>
    <scope>NUCLEOTIDE SEQUENCE [LARGE SCALE GENOMIC DNA]</scope>
    <source>
        <strain evidence="2 3">MYb71</strain>
    </source>
</reference>
<sequence length="383" mass="43829">MPTKLQIDLRTKFVPGDQRCYILFPGDGYRFYNDMAEQSAIFLDLPAFPIEALKDQHELVRGIVLSERIKHWYRSGKENAEPTRVLKEVKGYRTTARRKQFAGVLRGFLELPVGSIVIVPPSDHQRDVLFGEIIDDELDWVETPVYGDSKIPARKVKWLSRKPRNSIPTWLERKIPSPNPLRQIEKSFFPAIFDMMYERYFYNDEFVCKFSTTSKEFSALDNYLFQQVVLYITALHEAKNDENIKDISSKPISEVVSEIDFSDDIPDQRIAINSPGHIVIYAKNIIPLLTAVMIAMASVNAQAGSKLPPDEIVITNSVDQSSLSKQCIAEVAEEATYEIDAMGYQRWQELCKIEQAQRKRTGLSSGVVVTEKTSPKQDRLKRD</sequence>
<comment type="caution">
    <text evidence="2">The sequence shown here is derived from an EMBL/GenBank/DDBJ whole genome shotgun (WGS) entry which is preliminary data.</text>
</comment>
<evidence type="ECO:0000313" key="3">
    <source>
        <dbReference type="Proteomes" id="UP001375812"/>
    </source>
</evidence>
<protein>
    <submittedName>
        <fullName evidence="2">Uncharacterized protein</fullName>
    </submittedName>
</protein>
<feature type="region of interest" description="Disordered" evidence="1">
    <location>
        <begin position="364"/>
        <end position="383"/>
    </location>
</feature>